<accession>A0A8H9GJ72</accession>
<dbReference type="AlphaFoldDB" id="A0A8H9GJ72"/>
<reference evidence="2" key="1">
    <citation type="journal article" date="2014" name="Int. J. Syst. Evol. Microbiol.">
        <title>Complete genome sequence of Corynebacterium casei LMG S-19264T (=DSM 44701T), isolated from a smear-ripened cheese.</title>
        <authorList>
            <consortium name="US DOE Joint Genome Institute (JGI-PGF)"/>
            <person name="Walter F."/>
            <person name="Albersmeier A."/>
            <person name="Kalinowski J."/>
            <person name="Ruckert C."/>
        </authorList>
    </citation>
    <scope>NUCLEOTIDE SEQUENCE</scope>
    <source>
        <strain evidence="2">JCM 3051</strain>
    </source>
</reference>
<evidence type="ECO:0000313" key="2">
    <source>
        <dbReference type="EMBL" id="GGM31819.1"/>
    </source>
</evidence>
<reference evidence="2" key="2">
    <citation type="submission" date="2020-09" db="EMBL/GenBank/DDBJ databases">
        <authorList>
            <person name="Sun Q."/>
            <person name="Ohkuma M."/>
        </authorList>
    </citation>
    <scope>NUCLEOTIDE SEQUENCE</scope>
    <source>
        <strain evidence="2">JCM 3051</strain>
    </source>
</reference>
<evidence type="ECO:0000256" key="1">
    <source>
        <dbReference type="SAM" id="MobiDB-lite"/>
    </source>
</evidence>
<sequence length="144" mass="15199">MRAGELLTLGLPHARVGDAGVQEQEGGAGAGDVVADHLPTVATEPAREPAQRWTPGGATDRIEHMYGSSEGQVPGARVASPVDAAFDALVAELLASPRITYAPILERPALYYGGHAAGRSARRHRRFVLRAGTDLDDPRADRQA</sequence>
<comment type="caution">
    <text evidence="2">The sequence shown here is derived from an EMBL/GenBank/DDBJ whole genome shotgun (WGS) entry which is preliminary data.</text>
</comment>
<proteinExistence type="predicted"/>
<keyword evidence="3" id="KW-1185">Reference proteome</keyword>
<evidence type="ECO:0000313" key="3">
    <source>
        <dbReference type="Proteomes" id="UP000655589"/>
    </source>
</evidence>
<dbReference type="Proteomes" id="UP000655589">
    <property type="component" value="Unassembled WGS sequence"/>
</dbReference>
<name>A0A8H9GJ72_9MICO</name>
<dbReference type="EMBL" id="BMPT01000012">
    <property type="protein sequence ID" value="GGM31819.1"/>
    <property type="molecule type" value="Genomic_DNA"/>
</dbReference>
<organism evidence="2 3">
    <name type="scientific">Promicromonospora citrea</name>
    <dbReference type="NCBI Taxonomy" id="43677"/>
    <lineage>
        <taxon>Bacteria</taxon>
        <taxon>Bacillati</taxon>
        <taxon>Actinomycetota</taxon>
        <taxon>Actinomycetes</taxon>
        <taxon>Micrococcales</taxon>
        <taxon>Promicromonosporaceae</taxon>
        <taxon>Promicromonospora</taxon>
    </lineage>
</organism>
<feature type="region of interest" description="Disordered" evidence="1">
    <location>
        <begin position="1"/>
        <end position="63"/>
    </location>
</feature>
<protein>
    <submittedName>
        <fullName evidence="2">Uncharacterized protein</fullName>
    </submittedName>
</protein>
<gene>
    <name evidence="2" type="ORF">GCM10010102_29010</name>
</gene>